<dbReference type="PANTHER" id="PTHR47513">
    <property type="entry name" value="ZINC TRANSPORTER"/>
    <property type="match status" value="1"/>
</dbReference>
<feature type="non-terminal residue" evidence="2">
    <location>
        <position position="1"/>
    </location>
</feature>
<feature type="transmembrane region" description="Helical" evidence="1">
    <location>
        <begin position="172"/>
        <end position="192"/>
    </location>
</feature>
<proteinExistence type="predicted"/>
<feature type="transmembrane region" description="Helical" evidence="1">
    <location>
        <begin position="39"/>
        <end position="57"/>
    </location>
</feature>
<name>D8SCQ7_SELML</name>
<feature type="transmembrane region" description="Helical" evidence="1">
    <location>
        <begin position="101"/>
        <end position="119"/>
    </location>
</feature>
<feature type="transmembrane region" description="Helical" evidence="1">
    <location>
        <begin position="239"/>
        <end position="256"/>
    </location>
</feature>
<evidence type="ECO:0000256" key="1">
    <source>
        <dbReference type="SAM" id="Phobius"/>
    </source>
</evidence>
<dbReference type="HOGENOM" id="CLU_045046_0_0_1"/>
<feature type="transmembrane region" description="Helical" evidence="1">
    <location>
        <begin position="139"/>
        <end position="160"/>
    </location>
</feature>
<dbReference type="InParanoid" id="D8SCQ7"/>
<gene>
    <name evidence="2" type="ORF">SELMODRAFT_114066</name>
</gene>
<dbReference type="OMA" id="VPSSIMF"/>
<dbReference type="Proteomes" id="UP000001514">
    <property type="component" value="Unassembled WGS sequence"/>
</dbReference>
<keyword evidence="1" id="KW-0812">Transmembrane</keyword>
<feature type="transmembrane region" description="Helical" evidence="1">
    <location>
        <begin position="6"/>
        <end position="27"/>
    </location>
</feature>
<feature type="transmembrane region" description="Helical" evidence="1">
    <location>
        <begin position="262"/>
        <end position="279"/>
    </location>
</feature>
<keyword evidence="1" id="KW-0472">Membrane</keyword>
<organism evidence="3">
    <name type="scientific">Selaginella moellendorffii</name>
    <name type="common">Spikemoss</name>
    <dbReference type="NCBI Taxonomy" id="88036"/>
    <lineage>
        <taxon>Eukaryota</taxon>
        <taxon>Viridiplantae</taxon>
        <taxon>Streptophyta</taxon>
        <taxon>Embryophyta</taxon>
        <taxon>Tracheophyta</taxon>
        <taxon>Lycopodiopsida</taxon>
        <taxon>Selaginellales</taxon>
        <taxon>Selaginellaceae</taxon>
        <taxon>Selaginella</taxon>
    </lineage>
</organism>
<dbReference type="AlphaFoldDB" id="D8SCQ7"/>
<dbReference type="eggNOG" id="ENOG502QVRI">
    <property type="taxonomic scope" value="Eukaryota"/>
</dbReference>
<protein>
    <recommendedName>
        <fullName evidence="4">EamA domain-containing protein</fullName>
    </recommendedName>
</protein>
<dbReference type="Gramene" id="EFJ17754">
    <property type="protein sequence ID" value="EFJ17754"/>
    <property type="gene ID" value="SELMODRAFT_114066"/>
</dbReference>
<keyword evidence="1" id="KW-1133">Transmembrane helix</keyword>
<dbReference type="EMBL" id="GL377612">
    <property type="protein sequence ID" value="EFJ17754.1"/>
    <property type="molecule type" value="Genomic_DNA"/>
</dbReference>
<reference evidence="2 3" key="1">
    <citation type="journal article" date="2011" name="Science">
        <title>The Selaginella genome identifies genetic changes associated with the evolution of vascular plants.</title>
        <authorList>
            <person name="Banks J.A."/>
            <person name="Nishiyama T."/>
            <person name="Hasebe M."/>
            <person name="Bowman J.L."/>
            <person name="Gribskov M."/>
            <person name="dePamphilis C."/>
            <person name="Albert V.A."/>
            <person name="Aono N."/>
            <person name="Aoyama T."/>
            <person name="Ambrose B.A."/>
            <person name="Ashton N.W."/>
            <person name="Axtell M.J."/>
            <person name="Barker E."/>
            <person name="Barker M.S."/>
            <person name="Bennetzen J.L."/>
            <person name="Bonawitz N.D."/>
            <person name="Chapple C."/>
            <person name="Cheng C."/>
            <person name="Correa L.G."/>
            <person name="Dacre M."/>
            <person name="DeBarry J."/>
            <person name="Dreyer I."/>
            <person name="Elias M."/>
            <person name="Engstrom E.M."/>
            <person name="Estelle M."/>
            <person name="Feng L."/>
            <person name="Finet C."/>
            <person name="Floyd S.K."/>
            <person name="Frommer W.B."/>
            <person name="Fujita T."/>
            <person name="Gramzow L."/>
            <person name="Gutensohn M."/>
            <person name="Harholt J."/>
            <person name="Hattori M."/>
            <person name="Heyl A."/>
            <person name="Hirai T."/>
            <person name="Hiwatashi Y."/>
            <person name="Ishikawa M."/>
            <person name="Iwata M."/>
            <person name="Karol K.G."/>
            <person name="Koehler B."/>
            <person name="Kolukisaoglu U."/>
            <person name="Kubo M."/>
            <person name="Kurata T."/>
            <person name="Lalonde S."/>
            <person name="Li K."/>
            <person name="Li Y."/>
            <person name="Litt A."/>
            <person name="Lyons E."/>
            <person name="Manning G."/>
            <person name="Maruyama T."/>
            <person name="Michael T.P."/>
            <person name="Mikami K."/>
            <person name="Miyazaki S."/>
            <person name="Morinaga S."/>
            <person name="Murata T."/>
            <person name="Mueller-Roeber B."/>
            <person name="Nelson D.R."/>
            <person name="Obara M."/>
            <person name="Oguri Y."/>
            <person name="Olmstead R.G."/>
            <person name="Onodera N."/>
            <person name="Petersen B.L."/>
            <person name="Pils B."/>
            <person name="Prigge M."/>
            <person name="Rensing S.A."/>
            <person name="Riano-Pachon D.M."/>
            <person name="Roberts A.W."/>
            <person name="Sato Y."/>
            <person name="Scheller H.V."/>
            <person name="Schulz B."/>
            <person name="Schulz C."/>
            <person name="Shakirov E.V."/>
            <person name="Shibagaki N."/>
            <person name="Shinohara N."/>
            <person name="Shippen D.E."/>
            <person name="Soerensen I."/>
            <person name="Sotooka R."/>
            <person name="Sugimoto N."/>
            <person name="Sugita M."/>
            <person name="Sumikawa N."/>
            <person name="Tanurdzic M."/>
            <person name="Theissen G."/>
            <person name="Ulvskov P."/>
            <person name="Wakazuki S."/>
            <person name="Weng J.K."/>
            <person name="Willats W.W."/>
            <person name="Wipf D."/>
            <person name="Wolf P.G."/>
            <person name="Yang L."/>
            <person name="Zimmer A.D."/>
            <person name="Zhu Q."/>
            <person name="Mitros T."/>
            <person name="Hellsten U."/>
            <person name="Loque D."/>
            <person name="Otillar R."/>
            <person name="Salamov A."/>
            <person name="Schmutz J."/>
            <person name="Shapiro H."/>
            <person name="Lindquist E."/>
            <person name="Lucas S."/>
            <person name="Rokhsar D."/>
            <person name="Grigoriev I.V."/>
        </authorList>
    </citation>
    <scope>NUCLEOTIDE SEQUENCE [LARGE SCALE GENOMIC DNA]</scope>
</reference>
<dbReference type="KEGG" id="smo:SELMODRAFT_114066"/>
<feature type="transmembrane region" description="Helical" evidence="1">
    <location>
        <begin position="69"/>
        <end position="89"/>
    </location>
</feature>
<evidence type="ECO:0008006" key="4">
    <source>
        <dbReference type="Google" id="ProtNLM"/>
    </source>
</evidence>
<keyword evidence="3" id="KW-1185">Reference proteome</keyword>
<accession>D8SCQ7</accession>
<sequence length="286" mass="31090">SRSRQAPQLAFFVLGKFLRLLSVYALFKFLSARNGTESIVVFTFVCSLVSGALFFIFQRPWHGRPLTTSQIYLTALNGGVLALALLLWGKSLQACGPVRTVLAEYTGAMLGAASTLVLGRGGHKWKKVTSSDSDEQGRVGLGPISMSIAAGTLFALRRIVARRATMKKRLHSITVAAATCFLFPFAMLQLSLGETSPTTEAHGSPAWAYMSTIVFGMVAGFYVDNYAEERLHILATSSEHLLVTSVLLIVLELVIYQMDFSLVGFLICSSLLGFGMLLSRGKHNIL</sequence>
<feature type="transmembrane region" description="Helical" evidence="1">
    <location>
        <begin position="207"/>
        <end position="227"/>
    </location>
</feature>
<evidence type="ECO:0000313" key="2">
    <source>
        <dbReference type="EMBL" id="EFJ17754.1"/>
    </source>
</evidence>
<dbReference type="FunCoup" id="D8SCQ7">
    <property type="interactions" value="1439"/>
</dbReference>
<evidence type="ECO:0000313" key="3">
    <source>
        <dbReference type="Proteomes" id="UP000001514"/>
    </source>
</evidence>
<dbReference type="PANTHER" id="PTHR47513:SF1">
    <property type="entry name" value="OS07G0283200 PROTEIN"/>
    <property type="match status" value="1"/>
</dbReference>